<protein>
    <recommendedName>
        <fullName evidence="6">Nitroreductase domain-containing protein</fullName>
    </recommendedName>
</protein>
<evidence type="ECO:0000256" key="1">
    <source>
        <dbReference type="ARBA" id="ARBA00001917"/>
    </source>
</evidence>
<comment type="caution">
    <text evidence="7">The sequence shown here is derived from an EMBL/GenBank/DDBJ whole genome shotgun (WGS) entry which is preliminary data.</text>
</comment>
<proteinExistence type="inferred from homology"/>
<keyword evidence="8" id="KW-1185">Reference proteome</keyword>
<accession>A0A059EAD7</accession>
<dbReference type="Gene3D" id="3.40.109.10">
    <property type="entry name" value="NADH Oxidase"/>
    <property type="match status" value="1"/>
</dbReference>
<comment type="similarity">
    <text evidence="2">Belongs to the nitroreductase family.</text>
</comment>
<dbReference type="GO" id="GO:0016491">
    <property type="term" value="F:oxidoreductase activity"/>
    <property type="evidence" value="ECO:0007669"/>
    <property type="project" value="UniProtKB-KW"/>
</dbReference>
<dbReference type="eggNOG" id="COG0778">
    <property type="taxonomic scope" value="Bacteria"/>
</dbReference>
<gene>
    <name evidence="7" type="ORF">HY36_12320</name>
</gene>
<dbReference type="AlphaFoldDB" id="A0A059EAD7"/>
<dbReference type="PANTHER" id="PTHR43673">
    <property type="entry name" value="NAD(P)H NITROREDUCTASE YDGI-RELATED"/>
    <property type="match status" value="1"/>
</dbReference>
<evidence type="ECO:0000313" key="8">
    <source>
        <dbReference type="Proteomes" id="UP000024547"/>
    </source>
</evidence>
<reference evidence="7 8" key="1">
    <citation type="journal article" date="2014" name="Antonie Van Leeuwenhoek">
        <title>Hyphomonas beringensis sp. nov. and Hyphomonas chukchiensis sp. nov., isolated from surface seawater of the Bering Sea and Chukchi Sea.</title>
        <authorList>
            <person name="Li C."/>
            <person name="Lai Q."/>
            <person name="Li G."/>
            <person name="Dong C."/>
            <person name="Wang J."/>
            <person name="Liao Y."/>
            <person name="Shao Z."/>
        </authorList>
    </citation>
    <scope>NUCLEOTIDE SEQUENCE [LARGE SCALE GENOMIC DNA]</scope>
    <source>
        <strain evidence="7 8">22II1-22F38</strain>
    </source>
</reference>
<evidence type="ECO:0000256" key="3">
    <source>
        <dbReference type="ARBA" id="ARBA00022630"/>
    </source>
</evidence>
<feature type="domain" description="Nitroreductase" evidence="6">
    <location>
        <begin position="8"/>
        <end position="197"/>
    </location>
</feature>
<dbReference type="Pfam" id="PF00881">
    <property type="entry name" value="Nitroreductase"/>
    <property type="match status" value="1"/>
</dbReference>
<dbReference type="EMBL" id="AWFH01000002">
    <property type="protein sequence ID" value="KCZ64623.1"/>
    <property type="molecule type" value="Genomic_DNA"/>
</dbReference>
<keyword evidence="4" id="KW-0288">FMN</keyword>
<dbReference type="Proteomes" id="UP000024547">
    <property type="component" value="Unassembled WGS sequence"/>
</dbReference>
<dbReference type="RefSeq" id="WP_035548509.1">
    <property type="nucleotide sequence ID" value="NZ_AWFH01000002.1"/>
</dbReference>
<dbReference type="STRING" id="1280948.HY36_12320"/>
<evidence type="ECO:0000256" key="5">
    <source>
        <dbReference type="ARBA" id="ARBA00023002"/>
    </source>
</evidence>
<evidence type="ECO:0000256" key="2">
    <source>
        <dbReference type="ARBA" id="ARBA00007118"/>
    </source>
</evidence>
<name>A0A059EAD7_9PROT</name>
<evidence type="ECO:0000256" key="4">
    <source>
        <dbReference type="ARBA" id="ARBA00022643"/>
    </source>
</evidence>
<evidence type="ECO:0000259" key="6">
    <source>
        <dbReference type="Pfam" id="PF00881"/>
    </source>
</evidence>
<dbReference type="SUPFAM" id="SSF55469">
    <property type="entry name" value="FMN-dependent nitroreductase-like"/>
    <property type="match status" value="1"/>
</dbReference>
<organism evidence="7 8">
    <name type="scientific">Hyphomonas atlantica</name>
    <dbReference type="NCBI Taxonomy" id="1280948"/>
    <lineage>
        <taxon>Bacteria</taxon>
        <taxon>Pseudomonadati</taxon>
        <taxon>Pseudomonadota</taxon>
        <taxon>Alphaproteobacteria</taxon>
        <taxon>Hyphomonadales</taxon>
        <taxon>Hyphomonadaceae</taxon>
        <taxon>Hyphomonas</taxon>
    </lineage>
</organism>
<evidence type="ECO:0000313" key="7">
    <source>
        <dbReference type="EMBL" id="KCZ64623.1"/>
    </source>
</evidence>
<dbReference type="CDD" id="cd02136">
    <property type="entry name" value="PnbA_NfnB-like"/>
    <property type="match status" value="1"/>
</dbReference>
<keyword evidence="3" id="KW-0285">Flavoprotein</keyword>
<dbReference type="OrthoDB" id="9802510at2"/>
<dbReference type="PANTHER" id="PTHR43673:SF2">
    <property type="entry name" value="NITROREDUCTASE"/>
    <property type="match status" value="1"/>
</dbReference>
<dbReference type="InterPro" id="IPR000415">
    <property type="entry name" value="Nitroreductase-like"/>
</dbReference>
<keyword evidence="5" id="KW-0560">Oxidoreductase</keyword>
<sequence>MNVSEAVSRRISTRAFLADPLPETEVRDWLTAAQRAPSGGNIQPWRTIVVTGQARSDVISDIGSVLETFPEGQATEHPIYPPDLWPPYETRRRRVGIMLYETLGIQRGDLAGRRTWFQRNFEFFEAPVGLFLILDERMGHGQWGHAGMYLQTLALLAEERGWGTCLQECWGMVRPALKTHFALGPGEMVWCGMAVGKPDGSHPVNTLRAERANLEDVAELHGFP</sequence>
<dbReference type="PATRIC" id="fig|1280948.3.peg.696"/>
<dbReference type="InterPro" id="IPR029479">
    <property type="entry name" value="Nitroreductase"/>
</dbReference>
<comment type="cofactor">
    <cofactor evidence="1">
        <name>FMN</name>
        <dbReference type="ChEBI" id="CHEBI:58210"/>
    </cofactor>
</comment>